<accession>A0A2J6SAY5</accession>
<dbReference type="Proteomes" id="UP000235786">
    <property type="component" value="Unassembled WGS sequence"/>
</dbReference>
<dbReference type="EMBL" id="KZ613938">
    <property type="protein sequence ID" value="PMD47921.1"/>
    <property type="molecule type" value="Genomic_DNA"/>
</dbReference>
<evidence type="ECO:0000313" key="3">
    <source>
        <dbReference type="Proteomes" id="UP000235786"/>
    </source>
</evidence>
<sequence length="165" mass="18750">MPSEGSSICATDGSASSSRSRICPRFNPYKRFGQRSSFSYSRSSPMTTIPIDFLTYCHTSHPIIPSLDTFNNDIDNTLPRQSIRKRKRISHPHIVSNRNLARTPSYNVEAAQASYPLACFEDNVDCWSDAVMPAFRFTRNEGSLDVRIERMITAIKGFEKAFWQT</sequence>
<organism evidence="2 3">
    <name type="scientific">Hyaloscypha variabilis (strain UAMH 11265 / GT02V1 / F)</name>
    <name type="common">Meliniomyces variabilis</name>
    <dbReference type="NCBI Taxonomy" id="1149755"/>
    <lineage>
        <taxon>Eukaryota</taxon>
        <taxon>Fungi</taxon>
        <taxon>Dikarya</taxon>
        <taxon>Ascomycota</taxon>
        <taxon>Pezizomycotina</taxon>
        <taxon>Leotiomycetes</taxon>
        <taxon>Helotiales</taxon>
        <taxon>Hyaloscyphaceae</taxon>
        <taxon>Hyaloscypha</taxon>
        <taxon>Hyaloscypha variabilis</taxon>
    </lineage>
</organism>
<protein>
    <submittedName>
        <fullName evidence="2">Uncharacterized protein</fullName>
    </submittedName>
</protein>
<dbReference type="AlphaFoldDB" id="A0A2J6SAY5"/>
<proteinExistence type="predicted"/>
<name>A0A2J6SAY5_HYAVF</name>
<feature type="region of interest" description="Disordered" evidence="1">
    <location>
        <begin position="1"/>
        <end position="20"/>
    </location>
</feature>
<keyword evidence="3" id="KW-1185">Reference proteome</keyword>
<reference evidence="2 3" key="1">
    <citation type="submission" date="2016-04" db="EMBL/GenBank/DDBJ databases">
        <title>A degradative enzymes factory behind the ericoid mycorrhizal symbiosis.</title>
        <authorList>
            <consortium name="DOE Joint Genome Institute"/>
            <person name="Martino E."/>
            <person name="Morin E."/>
            <person name="Grelet G."/>
            <person name="Kuo A."/>
            <person name="Kohler A."/>
            <person name="Daghino S."/>
            <person name="Barry K."/>
            <person name="Choi C."/>
            <person name="Cichocki N."/>
            <person name="Clum A."/>
            <person name="Copeland A."/>
            <person name="Hainaut M."/>
            <person name="Haridas S."/>
            <person name="Labutti K."/>
            <person name="Lindquist E."/>
            <person name="Lipzen A."/>
            <person name="Khouja H.-R."/>
            <person name="Murat C."/>
            <person name="Ohm R."/>
            <person name="Olson A."/>
            <person name="Spatafora J."/>
            <person name="Veneault-Fourrey C."/>
            <person name="Henrissat B."/>
            <person name="Grigoriev I."/>
            <person name="Martin F."/>
            <person name="Perotto S."/>
        </authorList>
    </citation>
    <scope>NUCLEOTIDE SEQUENCE [LARGE SCALE GENOMIC DNA]</scope>
    <source>
        <strain evidence="2 3">F</strain>
    </source>
</reference>
<evidence type="ECO:0000313" key="2">
    <source>
        <dbReference type="EMBL" id="PMD47921.1"/>
    </source>
</evidence>
<dbReference type="OrthoDB" id="3543140at2759"/>
<evidence type="ECO:0000256" key="1">
    <source>
        <dbReference type="SAM" id="MobiDB-lite"/>
    </source>
</evidence>
<gene>
    <name evidence="2" type="ORF">L207DRAFT_166147</name>
</gene>